<evidence type="ECO:0000313" key="2">
    <source>
        <dbReference type="Proteomes" id="UP000623129"/>
    </source>
</evidence>
<dbReference type="SUPFAM" id="SSF51126">
    <property type="entry name" value="Pectin lyase-like"/>
    <property type="match status" value="1"/>
</dbReference>
<keyword evidence="2" id="KW-1185">Reference proteome</keyword>
<name>A0A833QZF5_9POAL</name>
<keyword evidence="1" id="KW-0456">Lyase</keyword>
<evidence type="ECO:0000313" key="1">
    <source>
        <dbReference type="EMBL" id="KAF3339170.1"/>
    </source>
</evidence>
<dbReference type="InterPro" id="IPR011050">
    <property type="entry name" value="Pectin_lyase_fold/virulence"/>
</dbReference>
<protein>
    <submittedName>
        <fullName evidence="1">Putative pectate lyase 8</fullName>
    </submittedName>
</protein>
<accession>A0A833QZF5</accession>
<dbReference type="AlphaFoldDB" id="A0A833QZF5"/>
<dbReference type="GO" id="GO:0016829">
    <property type="term" value="F:lyase activity"/>
    <property type="evidence" value="ECO:0007669"/>
    <property type="project" value="UniProtKB-KW"/>
</dbReference>
<dbReference type="EMBL" id="SWLB01000004">
    <property type="protein sequence ID" value="KAF3339170.1"/>
    <property type="molecule type" value="Genomic_DNA"/>
</dbReference>
<comment type="caution">
    <text evidence="1">The sequence shown here is derived from an EMBL/GenBank/DDBJ whole genome shotgun (WGS) entry which is preliminary data.</text>
</comment>
<dbReference type="OrthoDB" id="1637350at2759"/>
<dbReference type="InterPro" id="IPR012334">
    <property type="entry name" value="Pectin_lyas_fold"/>
</dbReference>
<sequence>MHSDTSQVDCIWVLLGNSAVLAPTADFVPICNKKRVTSDSSAWKDWNWRSEGNLFLNGAFFTPSSTGASSLRAKPTSMVAQITSDANALSC</sequence>
<dbReference type="Gene3D" id="2.160.20.10">
    <property type="entry name" value="Single-stranded right-handed beta-helix, Pectin lyase-like"/>
    <property type="match status" value="1"/>
</dbReference>
<gene>
    <name evidence="1" type="ORF">FCM35_KLT16641</name>
</gene>
<dbReference type="Proteomes" id="UP000623129">
    <property type="component" value="Unassembled WGS sequence"/>
</dbReference>
<proteinExistence type="predicted"/>
<organism evidence="1 2">
    <name type="scientific">Carex littledalei</name>
    <dbReference type="NCBI Taxonomy" id="544730"/>
    <lineage>
        <taxon>Eukaryota</taxon>
        <taxon>Viridiplantae</taxon>
        <taxon>Streptophyta</taxon>
        <taxon>Embryophyta</taxon>
        <taxon>Tracheophyta</taxon>
        <taxon>Spermatophyta</taxon>
        <taxon>Magnoliopsida</taxon>
        <taxon>Liliopsida</taxon>
        <taxon>Poales</taxon>
        <taxon>Cyperaceae</taxon>
        <taxon>Cyperoideae</taxon>
        <taxon>Cariceae</taxon>
        <taxon>Carex</taxon>
        <taxon>Carex subgen. Euthyceras</taxon>
    </lineage>
</organism>
<reference evidence="1" key="1">
    <citation type="submission" date="2020-01" db="EMBL/GenBank/DDBJ databases">
        <title>Genome sequence of Kobresia littledalei, the first chromosome-level genome in the family Cyperaceae.</title>
        <authorList>
            <person name="Qu G."/>
        </authorList>
    </citation>
    <scope>NUCLEOTIDE SEQUENCE</scope>
    <source>
        <strain evidence="1">C.B.Clarke</strain>
        <tissue evidence="1">Leaf</tissue>
    </source>
</reference>